<sequence>MARKSTSSPLQAWSLNYDQLAHKNNKQSDNVDAIVGFAGLKTPAKQDKSKAVKERSVSTTEIQVTKAWEAAYAPAKTIPMNLMMMWMSGNSVQIFSMMVVAMMIMNPLKGIMSMHGVFAPFRSPNHSLLPQMTAFVLCHLACMALGLYKCWSMGLLPTESSDWLAWYQPIRAHPLTPHLV</sequence>
<feature type="transmembrane region" description="Helical" evidence="9">
    <location>
        <begin position="90"/>
        <end position="108"/>
    </location>
</feature>
<keyword evidence="5" id="KW-0256">Endoplasmic reticulum</keyword>
<reference evidence="10" key="1">
    <citation type="submission" date="2023-03" db="EMBL/GenBank/DDBJ databases">
        <title>Mating type loci evolution in Malassezia.</title>
        <authorList>
            <person name="Coelho M.A."/>
        </authorList>
    </citation>
    <scope>NUCLEOTIDE SEQUENCE</scope>
    <source>
        <strain evidence="10">CBS 12830</strain>
    </source>
</reference>
<dbReference type="PIRSF" id="PIRSF017207">
    <property type="entry name" value="UCP017207_TM-p85"/>
    <property type="match status" value="1"/>
</dbReference>
<keyword evidence="11" id="KW-1185">Reference proteome</keyword>
<dbReference type="PANTHER" id="PTHR19315">
    <property type="entry name" value="ER MEMBRANE PROTEIN COMPLEX SUBUNIT 4"/>
    <property type="match status" value="1"/>
</dbReference>
<proteinExistence type="inferred from homology"/>
<evidence type="ECO:0000256" key="3">
    <source>
        <dbReference type="ARBA" id="ARBA00020820"/>
    </source>
</evidence>
<keyword evidence="7 8" id="KW-0472">Membrane</keyword>
<keyword evidence="4 9" id="KW-0812">Transmembrane</keyword>
<comment type="subcellular location">
    <subcellularLocation>
        <location evidence="1">Endoplasmic reticulum membrane</location>
        <topology evidence="1">Multi-pass membrane protein</topology>
    </subcellularLocation>
</comment>
<evidence type="ECO:0000256" key="8">
    <source>
        <dbReference type="PIRNR" id="PIRNR017207"/>
    </source>
</evidence>
<evidence type="ECO:0000313" key="10">
    <source>
        <dbReference type="EMBL" id="WFD23200.1"/>
    </source>
</evidence>
<gene>
    <name evidence="10" type="ORF">MEQU1_001888</name>
</gene>
<evidence type="ECO:0000256" key="6">
    <source>
        <dbReference type="ARBA" id="ARBA00022989"/>
    </source>
</evidence>
<evidence type="ECO:0000256" key="1">
    <source>
        <dbReference type="ARBA" id="ARBA00004477"/>
    </source>
</evidence>
<feature type="transmembrane region" description="Helical" evidence="9">
    <location>
        <begin position="128"/>
        <end position="148"/>
    </location>
</feature>
<evidence type="ECO:0000256" key="5">
    <source>
        <dbReference type="ARBA" id="ARBA00022824"/>
    </source>
</evidence>
<accession>A0AAF0J3Q3</accession>
<dbReference type="Proteomes" id="UP001214415">
    <property type="component" value="Chromosome 3"/>
</dbReference>
<evidence type="ECO:0000256" key="9">
    <source>
        <dbReference type="SAM" id="Phobius"/>
    </source>
</evidence>
<dbReference type="EMBL" id="CP119902">
    <property type="protein sequence ID" value="WFD23200.1"/>
    <property type="molecule type" value="Genomic_DNA"/>
</dbReference>
<organism evidence="10 11">
    <name type="scientific">Malassezia equina</name>
    <dbReference type="NCBI Taxonomy" id="1381935"/>
    <lineage>
        <taxon>Eukaryota</taxon>
        <taxon>Fungi</taxon>
        <taxon>Dikarya</taxon>
        <taxon>Basidiomycota</taxon>
        <taxon>Ustilaginomycotina</taxon>
        <taxon>Malasseziomycetes</taxon>
        <taxon>Malasseziales</taxon>
        <taxon>Malasseziaceae</taxon>
        <taxon>Malassezia</taxon>
    </lineage>
</organism>
<dbReference type="Pfam" id="PF06417">
    <property type="entry name" value="EMC4"/>
    <property type="match status" value="1"/>
</dbReference>
<evidence type="ECO:0000313" key="11">
    <source>
        <dbReference type="Proteomes" id="UP001214415"/>
    </source>
</evidence>
<evidence type="ECO:0000256" key="2">
    <source>
        <dbReference type="ARBA" id="ARBA00007715"/>
    </source>
</evidence>
<evidence type="ECO:0000256" key="4">
    <source>
        <dbReference type="ARBA" id="ARBA00022692"/>
    </source>
</evidence>
<dbReference type="AlphaFoldDB" id="A0AAF0J3Q3"/>
<keyword evidence="6 9" id="KW-1133">Transmembrane helix</keyword>
<dbReference type="GO" id="GO:0005789">
    <property type="term" value="C:endoplasmic reticulum membrane"/>
    <property type="evidence" value="ECO:0007669"/>
    <property type="project" value="UniProtKB-SubCell"/>
</dbReference>
<evidence type="ECO:0000256" key="7">
    <source>
        <dbReference type="ARBA" id="ARBA00023136"/>
    </source>
</evidence>
<dbReference type="InterPro" id="IPR009445">
    <property type="entry name" value="TMEM85/Emc4"/>
</dbReference>
<name>A0AAF0J3Q3_9BASI</name>
<protein>
    <recommendedName>
        <fullName evidence="3 8">ER membrane protein complex subunit 4</fullName>
    </recommendedName>
</protein>
<comment type="similarity">
    <text evidence="2 8">Belongs to the EMC4 family.</text>
</comment>